<feature type="region of interest" description="Disordered" evidence="1">
    <location>
        <begin position="480"/>
        <end position="501"/>
    </location>
</feature>
<dbReference type="EMBL" id="ML978066">
    <property type="protein sequence ID" value="KAF2020818.1"/>
    <property type="molecule type" value="Genomic_DNA"/>
</dbReference>
<evidence type="ECO:0000256" key="2">
    <source>
        <dbReference type="SAM" id="Phobius"/>
    </source>
</evidence>
<evidence type="ECO:0000313" key="4">
    <source>
        <dbReference type="Proteomes" id="UP000799778"/>
    </source>
</evidence>
<feature type="compositionally biased region" description="Pro residues" evidence="1">
    <location>
        <begin position="650"/>
        <end position="661"/>
    </location>
</feature>
<keyword evidence="2" id="KW-0812">Transmembrane</keyword>
<dbReference type="SUPFAM" id="SSF50965">
    <property type="entry name" value="Galactose oxidase, central domain"/>
    <property type="match status" value="1"/>
</dbReference>
<proteinExistence type="predicted"/>
<dbReference type="Proteomes" id="UP000799778">
    <property type="component" value="Unassembled WGS sequence"/>
</dbReference>
<accession>A0A6A5Y5N3</accession>
<feature type="region of interest" description="Disordered" evidence="1">
    <location>
        <begin position="650"/>
        <end position="713"/>
    </location>
</feature>
<dbReference type="OrthoDB" id="10251809at2759"/>
<evidence type="ECO:0000313" key="3">
    <source>
        <dbReference type="EMBL" id="KAF2020818.1"/>
    </source>
</evidence>
<organism evidence="3 4">
    <name type="scientific">Aaosphaeria arxii CBS 175.79</name>
    <dbReference type="NCBI Taxonomy" id="1450172"/>
    <lineage>
        <taxon>Eukaryota</taxon>
        <taxon>Fungi</taxon>
        <taxon>Dikarya</taxon>
        <taxon>Ascomycota</taxon>
        <taxon>Pezizomycotina</taxon>
        <taxon>Dothideomycetes</taxon>
        <taxon>Pleosporomycetidae</taxon>
        <taxon>Pleosporales</taxon>
        <taxon>Pleosporales incertae sedis</taxon>
        <taxon>Aaosphaeria</taxon>
    </lineage>
</organism>
<dbReference type="InterPro" id="IPR015915">
    <property type="entry name" value="Kelch-typ_b-propeller"/>
</dbReference>
<dbReference type="Gene3D" id="2.120.10.80">
    <property type="entry name" value="Kelch-type beta propeller"/>
    <property type="match status" value="1"/>
</dbReference>
<dbReference type="AlphaFoldDB" id="A0A6A5Y5N3"/>
<sequence>MMPLTLRVLGLQSLLTTLLFTGLLPWTTILVQAQKDKFALDPVKNFCSRYFSQSVVKDDMLYIDSGIQKWNGPDIKTDAENPVFGINNYILKVPMKTSWDWKTDMVIIAEPKNETSPTTGTLPPSLMHGHIFHGPPNNSQIYIYGGTTYMGNRSFPSFTNPLSSTYSLWTYDDKAAGYPWEQHDISQPWKANHGAAAEAIDQGLGFYLNGQIDWGTSVKTLGGPEEEALYMPLEGMLIIDLVKSTSVNISTRGLQGDAPRVGGTMEYIAPIGAAGILIALGGQVNPDKPFANSSEGALIDFGKVDIFDIDSYLKAPGTNGKWYQQETIGDIPPARADFCSVIMSAPDNSSHHIYVYGGLDPTSGIGYDDVHVLTIPSFQWTTIYNDGGSPRFGHKCHIVGKRQMITVGGLITNSGQCDWEEKGVAFYDLTTTRWGSVFTPDTTAYGVPQQALQATGGKSQGGATVREPVMGWTDTALKSVFDTPRGASKGSGGSKSDGDETPGINIVAIAGGAGGGFALVLLAAMLLIWQRRRDAAAKTGPQELENSERSIPPSSPSPPPSIESDPEKERYELQGIIGNVPVELPGPEHMDRKSAVGPKSIYEADWMTATKAVELSSDALAAGGVAGIPLLRLPGNDSLMSPFYFHGPASPLPDPTSPPPEYSDRYHQESSSTSHPQQEGRPLRYPVEKEQVIPPSNPRSRDGTYEEQETTWI</sequence>
<dbReference type="InterPro" id="IPR011043">
    <property type="entry name" value="Gal_Oxase/kelch_b-propeller"/>
</dbReference>
<feature type="region of interest" description="Disordered" evidence="1">
    <location>
        <begin position="538"/>
        <end position="567"/>
    </location>
</feature>
<protein>
    <recommendedName>
        <fullName evidence="5">Galactose oxidase</fullName>
    </recommendedName>
</protein>
<evidence type="ECO:0000256" key="1">
    <source>
        <dbReference type="SAM" id="MobiDB-lite"/>
    </source>
</evidence>
<reference evidence="3" key="1">
    <citation type="journal article" date="2020" name="Stud. Mycol.">
        <title>101 Dothideomycetes genomes: a test case for predicting lifestyles and emergence of pathogens.</title>
        <authorList>
            <person name="Haridas S."/>
            <person name="Albert R."/>
            <person name="Binder M."/>
            <person name="Bloem J."/>
            <person name="Labutti K."/>
            <person name="Salamov A."/>
            <person name="Andreopoulos B."/>
            <person name="Baker S."/>
            <person name="Barry K."/>
            <person name="Bills G."/>
            <person name="Bluhm B."/>
            <person name="Cannon C."/>
            <person name="Castanera R."/>
            <person name="Culley D."/>
            <person name="Daum C."/>
            <person name="Ezra D."/>
            <person name="Gonzalez J."/>
            <person name="Henrissat B."/>
            <person name="Kuo A."/>
            <person name="Liang C."/>
            <person name="Lipzen A."/>
            <person name="Lutzoni F."/>
            <person name="Magnuson J."/>
            <person name="Mondo S."/>
            <person name="Nolan M."/>
            <person name="Ohm R."/>
            <person name="Pangilinan J."/>
            <person name="Park H.-J."/>
            <person name="Ramirez L."/>
            <person name="Alfaro M."/>
            <person name="Sun H."/>
            <person name="Tritt A."/>
            <person name="Yoshinaga Y."/>
            <person name="Zwiers L.-H."/>
            <person name="Turgeon B."/>
            <person name="Goodwin S."/>
            <person name="Spatafora J."/>
            <person name="Crous P."/>
            <person name="Grigoriev I."/>
        </authorList>
    </citation>
    <scope>NUCLEOTIDE SEQUENCE</scope>
    <source>
        <strain evidence="3">CBS 175.79</strain>
    </source>
</reference>
<gene>
    <name evidence="3" type="ORF">BU24DRAFT_8990</name>
</gene>
<keyword evidence="4" id="KW-1185">Reference proteome</keyword>
<feature type="transmembrane region" description="Helical" evidence="2">
    <location>
        <begin position="506"/>
        <end position="529"/>
    </location>
</feature>
<dbReference type="PANTHER" id="PTHR23244:SF497">
    <property type="entry name" value="WALL ANCHORED PROTEIN, PUTATIVE-RELATED"/>
    <property type="match status" value="1"/>
</dbReference>
<dbReference type="RefSeq" id="XP_033389157.1">
    <property type="nucleotide sequence ID" value="XM_033534774.1"/>
</dbReference>
<dbReference type="PANTHER" id="PTHR23244">
    <property type="entry name" value="KELCH REPEAT DOMAIN"/>
    <property type="match status" value="1"/>
</dbReference>
<keyword evidence="2" id="KW-1133">Transmembrane helix</keyword>
<evidence type="ECO:0008006" key="5">
    <source>
        <dbReference type="Google" id="ProtNLM"/>
    </source>
</evidence>
<dbReference type="GeneID" id="54292171"/>
<name>A0A6A5Y5N3_9PLEO</name>
<keyword evidence="2" id="KW-0472">Membrane</keyword>